<evidence type="ECO:0000259" key="3">
    <source>
        <dbReference type="Pfam" id="PF13439"/>
    </source>
</evidence>
<dbReference type="RefSeq" id="WP_119877821.1">
    <property type="nucleotide sequence ID" value="NZ_CP025074.1"/>
</dbReference>
<dbReference type="PANTHER" id="PTHR46401">
    <property type="entry name" value="GLYCOSYLTRANSFERASE WBBK-RELATED"/>
    <property type="match status" value="1"/>
</dbReference>
<feature type="domain" description="Glycosyltransferase subfamily 4-like N-terminal" evidence="3">
    <location>
        <begin position="16"/>
        <end position="163"/>
    </location>
</feature>
<dbReference type="InterPro" id="IPR028098">
    <property type="entry name" value="Glyco_trans_4-like_N"/>
</dbReference>
<gene>
    <name evidence="4" type="ORF">CWI35_12285</name>
</gene>
<accession>A0ABN5FWL8</accession>
<keyword evidence="5" id="KW-1185">Reference proteome</keyword>
<dbReference type="EMBL" id="CP025074">
    <property type="protein sequence ID" value="AUI37189.1"/>
    <property type="molecule type" value="Genomic_DNA"/>
</dbReference>
<dbReference type="Pfam" id="PF00534">
    <property type="entry name" value="Glycos_transf_1"/>
    <property type="match status" value="1"/>
</dbReference>
<evidence type="ECO:0000259" key="2">
    <source>
        <dbReference type="Pfam" id="PF00534"/>
    </source>
</evidence>
<evidence type="ECO:0000256" key="1">
    <source>
        <dbReference type="ARBA" id="ARBA00022679"/>
    </source>
</evidence>
<reference evidence="4 5" key="1">
    <citation type="submission" date="2018-02" db="EMBL/GenBank/DDBJ databases">
        <title>Complete genome and methylome analysis of Bacillus caldolyticus.</title>
        <authorList>
            <person name="Fomenkov A.I."/>
            <person name="Mersha F."/>
            <person name="Vincze T."/>
            <person name="Roberts R.J."/>
        </authorList>
    </citation>
    <scope>NUCLEOTIDE SEQUENCE [LARGE SCALE GENOMIC DNA]</scope>
    <source>
        <strain evidence="4 5">NEB414</strain>
    </source>
</reference>
<sequence>MKIGIDLRVLDSLNITGLGRYALNLTKELIKFKEEYYFIGNVDRSELEYTKNMTIPIELPYGDIEFANKLLSLIGYVEDLDMMFSPFYPLPERRTFKGIVTIHDLIPLRLPEIFRNTGIYNFYDTYMRECAEHIDHIITVSNSTKQDIMELYGIEEEKISVIYLAGHSKCFNREDVGLAQQKVFEKYRINKGYILSLCTLEPRKNLTRLLKAYEIIRTKLKEEFHLVFVGGFGMRSEELIREIEKSPFKDNIIMTGYVPDEDLGVLYSNAEVFVYPSLYEGFGLPVLEAMGYGVPVVTSNVSSLPEVGGDAALYCNPYDVESIAYTIEKVLLSPTLQRQLREKSLERSKLFSWEKTALQTRDVFLKCLNKS</sequence>
<protein>
    <submittedName>
        <fullName evidence="4">Glycosyltransferase family 1 protein</fullName>
    </submittedName>
</protein>
<name>A0ABN5FWL8_BACCL</name>
<proteinExistence type="predicted"/>
<evidence type="ECO:0000313" key="4">
    <source>
        <dbReference type="EMBL" id="AUI37189.1"/>
    </source>
</evidence>
<evidence type="ECO:0000313" key="5">
    <source>
        <dbReference type="Proteomes" id="UP000265462"/>
    </source>
</evidence>
<keyword evidence="1" id="KW-0808">Transferase</keyword>
<dbReference type="Proteomes" id="UP000265462">
    <property type="component" value="Chromosome"/>
</dbReference>
<dbReference type="Gene3D" id="3.40.50.2000">
    <property type="entry name" value="Glycogen Phosphorylase B"/>
    <property type="match status" value="2"/>
</dbReference>
<dbReference type="PANTHER" id="PTHR46401:SF2">
    <property type="entry name" value="GLYCOSYLTRANSFERASE WBBK-RELATED"/>
    <property type="match status" value="1"/>
</dbReference>
<dbReference type="InterPro" id="IPR001296">
    <property type="entry name" value="Glyco_trans_1"/>
</dbReference>
<dbReference type="SUPFAM" id="SSF53756">
    <property type="entry name" value="UDP-Glycosyltransferase/glycogen phosphorylase"/>
    <property type="match status" value="1"/>
</dbReference>
<feature type="domain" description="Glycosyl transferase family 1" evidence="2">
    <location>
        <begin position="184"/>
        <end position="344"/>
    </location>
</feature>
<organism evidence="4 5">
    <name type="scientific">Bacillus caldolyticus</name>
    <dbReference type="NCBI Taxonomy" id="1394"/>
    <lineage>
        <taxon>Bacteria</taxon>
        <taxon>Bacillati</taxon>
        <taxon>Bacillota</taxon>
        <taxon>Bacilli</taxon>
        <taxon>Bacillales</taxon>
        <taxon>Anoxybacillaceae</taxon>
        <taxon>Geobacillus</taxon>
        <taxon>Geobacillus thermoleovorans group</taxon>
    </lineage>
</organism>
<dbReference type="CDD" id="cd03809">
    <property type="entry name" value="GT4_MtfB-like"/>
    <property type="match status" value="1"/>
</dbReference>
<dbReference type="Pfam" id="PF13439">
    <property type="entry name" value="Glyco_transf_4"/>
    <property type="match status" value="1"/>
</dbReference>